<reference evidence="2" key="1">
    <citation type="submission" date="2022-05" db="EMBL/GenBank/DDBJ databases">
        <authorList>
            <person name="Okamura Y."/>
        </authorList>
    </citation>
    <scope>NUCLEOTIDE SEQUENCE</scope>
</reference>
<gene>
    <name evidence="2" type="ORF">PIBRA_LOCUS1232</name>
</gene>
<sequence>MQSSLPQAFRELFMKGRADNSTVKSGGCCFGQVCTNPCVYPMQPAPQLPVILPARTVYEPVEHDHPPLGEIKDIIRAERRYERSDSDSDSYSDDTDHDYGNEYY</sequence>
<comment type="caution">
    <text evidence="2">The sequence shown here is derived from an EMBL/GenBank/DDBJ whole genome shotgun (WGS) entry which is preliminary data.</text>
</comment>
<evidence type="ECO:0000256" key="1">
    <source>
        <dbReference type="SAM" id="MobiDB-lite"/>
    </source>
</evidence>
<proteinExistence type="predicted"/>
<evidence type="ECO:0000313" key="2">
    <source>
        <dbReference type="EMBL" id="CAH3932716.1"/>
    </source>
</evidence>
<protein>
    <submittedName>
        <fullName evidence="2">Uncharacterized protein</fullName>
    </submittedName>
</protein>
<feature type="compositionally biased region" description="Acidic residues" evidence="1">
    <location>
        <begin position="87"/>
        <end position="96"/>
    </location>
</feature>
<dbReference type="EMBL" id="CALOZG010000001">
    <property type="protein sequence ID" value="CAH3932716.1"/>
    <property type="molecule type" value="Genomic_DNA"/>
</dbReference>
<dbReference type="AlphaFoldDB" id="A0A9P0SX14"/>
<feature type="region of interest" description="Disordered" evidence="1">
    <location>
        <begin position="79"/>
        <end position="104"/>
    </location>
</feature>
<keyword evidence="3" id="KW-1185">Reference proteome</keyword>
<evidence type="ECO:0000313" key="3">
    <source>
        <dbReference type="Proteomes" id="UP001152562"/>
    </source>
</evidence>
<dbReference type="Proteomes" id="UP001152562">
    <property type="component" value="Unassembled WGS sequence"/>
</dbReference>
<accession>A0A9P0SX14</accession>
<organism evidence="2 3">
    <name type="scientific">Pieris brassicae</name>
    <name type="common">White butterfly</name>
    <name type="synonym">Large white butterfly</name>
    <dbReference type="NCBI Taxonomy" id="7116"/>
    <lineage>
        <taxon>Eukaryota</taxon>
        <taxon>Metazoa</taxon>
        <taxon>Ecdysozoa</taxon>
        <taxon>Arthropoda</taxon>
        <taxon>Hexapoda</taxon>
        <taxon>Insecta</taxon>
        <taxon>Pterygota</taxon>
        <taxon>Neoptera</taxon>
        <taxon>Endopterygota</taxon>
        <taxon>Lepidoptera</taxon>
        <taxon>Glossata</taxon>
        <taxon>Ditrysia</taxon>
        <taxon>Papilionoidea</taxon>
        <taxon>Pieridae</taxon>
        <taxon>Pierinae</taxon>
        <taxon>Pieris</taxon>
    </lineage>
</organism>
<name>A0A9P0SX14_PIEBR</name>